<keyword evidence="1" id="KW-0812">Transmembrane</keyword>
<name>A0A2T5BS09_9RHOB</name>
<dbReference type="EMBL" id="QAAA01000008">
    <property type="protein sequence ID" value="PTN02097.1"/>
    <property type="molecule type" value="Genomic_DNA"/>
</dbReference>
<proteinExistence type="predicted"/>
<dbReference type="InterPro" id="IPR011088">
    <property type="entry name" value="Phage_phiNM3_A0EWY4"/>
</dbReference>
<evidence type="ECO:0000313" key="3">
    <source>
        <dbReference type="Proteomes" id="UP000243859"/>
    </source>
</evidence>
<sequence>MTYVKWTFLAIIAVLVFSFLHYTLPQHDVVRITNTDIRRVDFGDNAMFWSGSAPGNKEGVSSRDVLFIEAFYEDGKPIVYRNQDTGWLWPPYFKVNSSNLQAEAQDIASTKDNPQWVVVTHYGWRSEYLSIYPNAIDLRQVDSPDVRIVPWFNIVFLTVLALVVLTIRNRWVRFRETRIEPMIDEAGDIIEAVDDKAEGLWRRLSGSRKR</sequence>
<dbReference type="AlphaFoldDB" id="A0A2T5BS09"/>
<gene>
    <name evidence="2" type="ORF">C8N32_10848</name>
</gene>
<keyword evidence="3" id="KW-1185">Reference proteome</keyword>
<dbReference type="Proteomes" id="UP000243859">
    <property type="component" value="Unassembled WGS sequence"/>
</dbReference>
<accession>A0A2T5BS09</accession>
<reference evidence="2 3" key="1">
    <citation type="submission" date="2018-04" db="EMBL/GenBank/DDBJ databases">
        <title>Genomic Encyclopedia of Archaeal and Bacterial Type Strains, Phase II (KMG-II): from individual species to whole genera.</title>
        <authorList>
            <person name="Goeker M."/>
        </authorList>
    </citation>
    <scope>NUCLEOTIDE SEQUENCE [LARGE SCALE GENOMIC DNA]</scope>
    <source>
        <strain evidence="2 3">DSM 18064</strain>
    </source>
</reference>
<protein>
    <submittedName>
        <fullName evidence="2">Uncharacterized protein DUF1523</fullName>
    </submittedName>
</protein>
<organism evidence="2 3">
    <name type="scientific">Rhodovulum imhoffii</name>
    <dbReference type="NCBI Taxonomy" id="365340"/>
    <lineage>
        <taxon>Bacteria</taxon>
        <taxon>Pseudomonadati</taxon>
        <taxon>Pseudomonadota</taxon>
        <taxon>Alphaproteobacteria</taxon>
        <taxon>Rhodobacterales</taxon>
        <taxon>Paracoccaceae</taxon>
        <taxon>Rhodovulum</taxon>
    </lineage>
</organism>
<dbReference type="OrthoDB" id="5354324at2"/>
<evidence type="ECO:0000313" key="2">
    <source>
        <dbReference type="EMBL" id="PTN02097.1"/>
    </source>
</evidence>
<dbReference type="RefSeq" id="WP_107892258.1">
    <property type="nucleotide sequence ID" value="NZ_NHSI01000029.1"/>
</dbReference>
<feature type="transmembrane region" description="Helical" evidence="1">
    <location>
        <begin position="148"/>
        <end position="167"/>
    </location>
</feature>
<keyword evidence="1" id="KW-1133">Transmembrane helix</keyword>
<evidence type="ECO:0000256" key="1">
    <source>
        <dbReference type="SAM" id="Phobius"/>
    </source>
</evidence>
<comment type="caution">
    <text evidence="2">The sequence shown here is derived from an EMBL/GenBank/DDBJ whole genome shotgun (WGS) entry which is preliminary data.</text>
</comment>
<keyword evidence="1" id="KW-0472">Membrane</keyword>
<dbReference type="Pfam" id="PF07509">
    <property type="entry name" value="DUF1523"/>
    <property type="match status" value="1"/>
</dbReference>